<dbReference type="OrthoDB" id="829at2759"/>
<evidence type="ECO:0000313" key="9">
    <source>
        <dbReference type="Proteomes" id="UP000799444"/>
    </source>
</evidence>
<dbReference type="InterPro" id="IPR036081">
    <property type="entry name" value="Translin_sf"/>
</dbReference>
<organism evidence="8 9">
    <name type="scientific">Polyplosphaeria fusca</name>
    <dbReference type="NCBI Taxonomy" id="682080"/>
    <lineage>
        <taxon>Eukaryota</taxon>
        <taxon>Fungi</taxon>
        <taxon>Dikarya</taxon>
        <taxon>Ascomycota</taxon>
        <taxon>Pezizomycotina</taxon>
        <taxon>Dothideomycetes</taxon>
        <taxon>Pleosporomycetidae</taxon>
        <taxon>Pleosporales</taxon>
        <taxon>Tetraplosphaeriaceae</taxon>
        <taxon>Polyplosphaeria</taxon>
    </lineage>
</organism>
<keyword evidence="7" id="KW-0539">Nucleus</keyword>
<dbReference type="GO" id="GO:0003697">
    <property type="term" value="F:single-stranded DNA binding"/>
    <property type="evidence" value="ECO:0007669"/>
    <property type="project" value="InterPro"/>
</dbReference>
<keyword evidence="9" id="KW-1185">Reference proteome</keyword>
<dbReference type="SUPFAM" id="SSF74784">
    <property type="entry name" value="Translin"/>
    <property type="match status" value="1"/>
</dbReference>
<accession>A0A9P4QV75</accession>
<dbReference type="GO" id="GO:0005737">
    <property type="term" value="C:cytoplasm"/>
    <property type="evidence" value="ECO:0007669"/>
    <property type="project" value="UniProtKB-SubCell"/>
</dbReference>
<dbReference type="GO" id="GO:0016070">
    <property type="term" value="P:RNA metabolic process"/>
    <property type="evidence" value="ECO:0007669"/>
    <property type="project" value="InterPro"/>
</dbReference>
<dbReference type="InterPro" id="IPR002848">
    <property type="entry name" value="Translin_fam"/>
</dbReference>
<keyword evidence="6" id="KW-0238">DNA-binding</keyword>
<comment type="caution">
    <text evidence="8">The sequence shown here is derived from an EMBL/GenBank/DDBJ whole genome shotgun (WGS) entry which is preliminary data.</text>
</comment>
<dbReference type="Proteomes" id="UP000799444">
    <property type="component" value="Unassembled WGS sequence"/>
</dbReference>
<dbReference type="GO" id="GO:0005634">
    <property type="term" value="C:nucleus"/>
    <property type="evidence" value="ECO:0007669"/>
    <property type="project" value="UniProtKB-SubCell"/>
</dbReference>
<dbReference type="InterPro" id="IPR016068">
    <property type="entry name" value="Translin_N"/>
</dbReference>
<dbReference type="Gene3D" id="1.20.58.190">
    <property type="entry name" value="Translin, domain 1"/>
    <property type="match status" value="1"/>
</dbReference>
<evidence type="ECO:0000313" key="8">
    <source>
        <dbReference type="EMBL" id="KAF2734493.1"/>
    </source>
</evidence>
<evidence type="ECO:0000256" key="5">
    <source>
        <dbReference type="ARBA" id="ARBA00022884"/>
    </source>
</evidence>
<sequence>MSASNGMFSPEIFQDLQARVDRDVKVREELKDITQELEKNVRVVSFALSKAHSTPVSELSSVLEAAEKPIQKVVESVGKLSASASPLPYYKFNDMWSRKMQDATYGVLLWAWLGGKNEAGDTTNGRLLTIDEVGSILNVPVNLKDEDKFHLTIEEYLQAIISLVEELSRLARNSVTLGDYARPLLISKFVKDLLAGFQVLNLKNDNLRRRSDGLKYRVKDVEDVVYDLALRNLIPKPT</sequence>
<dbReference type="EMBL" id="ML996147">
    <property type="protein sequence ID" value="KAF2734493.1"/>
    <property type="molecule type" value="Genomic_DNA"/>
</dbReference>
<dbReference type="FunFam" id="1.20.58.200:FF:000002">
    <property type="entry name" value="Putative translin"/>
    <property type="match status" value="1"/>
</dbReference>
<dbReference type="Pfam" id="PF01997">
    <property type="entry name" value="Translin"/>
    <property type="match status" value="1"/>
</dbReference>
<keyword evidence="5" id="KW-0694">RNA-binding</keyword>
<dbReference type="InterPro" id="IPR033956">
    <property type="entry name" value="Translin"/>
</dbReference>
<evidence type="ECO:0000256" key="2">
    <source>
        <dbReference type="ARBA" id="ARBA00004496"/>
    </source>
</evidence>
<evidence type="ECO:0000256" key="3">
    <source>
        <dbReference type="ARBA" id="ARBA00005902"/>
    </source>
</evidence>
<dbReference type="AlphaFoldDB" id="A0A9P4QV75"/>
<evidence type="ECO:0000256" key="6">
    <source>
        <dbReference type="ARBA" id="ARBA00023125"/>
    </source>
</evidence>
<evidence type="ECO:0000256" key="1">
    <source>
        <dbReference type="ARBA" id="ARBA00004123"/>
    </source>
</evidence>
<dbReference type="GO" id="GO:0043565">
    <property type="term" value="F:sequence-specific DNA binding"/>
    <property type="evidence" value="ECO:0007669"/>
    <property type="project" value="InterPro"/>
</dbReference>
<dbReference type="PANTHER" id="PTHR10741">
    <property type="entry name" value="TRANSLIN AND TRANSLIN ASSOCIATED PROTEIN X"/>
    <property type="match status" value="1"/>
</dbReference>
<dbReference type="Gene3D" id="1.20.58.200">
    <property type="entry name" value="Translin, domain 2"/>
    <property type="match status" value="1"/>
</dbReference>
<comment type="similarity">
    <text evidence="3">Belongs to the translin family.</text>
</comment>
<dbReference type="CDD" id="cd14819">
    <property type="entry name" value="Translin"/>
    <property type="match status" value="1"/>
</dbReference>
<comment type="subcellular location">
    <subcellularLocation>
        <location evidence="2">Cytoplasm</location>
    </subcellularLocation>
    <subcellularLocation>
        <location evidence="1">Nucleus</location>
    </subcellularLocation>
</comment>
<name>A0A9P4QV75_9PLEO</name>
<keyword evidence="4" id="KW-0963">Cytoplasm</keyword>
<reference evidence="8" key="1">
    <citation type="journal article" date="2020" name="Stud. Mycol.">
        <title>101 Dothideomycetes genomes: a test case for predicting lifestyles and emergence of pathogens.</title>
        <authorList>
            <person name="Haridas S."/>
            <person name="Albert R."/>
            <person name="Binder M."/>
            <person name="Bloem J."/>
            <person name="Labutti K."/>
            <person name="Salamov A."/>
            <person name="Andreopoulos B."/>
            <person name="Baker S."/>
            <person name="Barry K."/>
            <person name="Bills G."/>
            <person name="Bluhm B."/>
            <person name="Cannon C."/>
            <person name="Castanera R."/>
            <person name="Culley D."/>
            <person name="Daum C."/>
            <person name="Ezra D."/>
            <person name="Gonzalez J."/>
            <person name="Henrissat B."/>
            <person name="Kuo A."/>
            <person name="Liang C."/>
            <person name="Lipzen A."/>
            <person name="Lutzoni F."/>
            <person name="Magnuson J."/>
            <person name="Mondo S."/>
            <person name="Nolan M."/>
            <person name="Ohm R."/>
            <person name="Pangilinan J."/>
            <person name="Park H.-J."/>
            <person name="Ramirez L."/>
            <person name="Alfaro M."/>
            <person name="Sun H."/>
            <person name="Tritt A."/>
            <person name="Yoshinaga Y."/>
            <person name="Zwiers L.-H."/>
            <person name="Turgeon B."/>
            <person name="Goodwin S."/>
            <person name="Spatafora J."/>
            <person name="Crous P."/>
            <person name="Grigoriev I."/>
        </authorList>
    </citation>
    <scope>NUCLEOTIDE SEQUENCE</scope>
    <source>
        <strain evidence="8">CBS 125425</strain>
    </source>
</reference>
<dbReference type="GO" id="GO:0003723">
    <property type="term" value="F:RNA binding"/>
    <property type="evidence" value="ECO:0007669"/>
    <property type="project" value="UniProtKB-KW"/>
</dbReference>
<gene>
    <name evidence="8" type="ORF">EJ04DRAFT_493415</name>
</gene>
<protein>
    <submittedName>
        <fullName evidence="8">Translin</fullName>
    </submittedName>
</protein>
<evidence type="ECO:0000256" key="4">
    <source>
        <dbReference type="ARBA" id="ARBA00022490"/>
    </source>
</evidence>
<evidence type="ECO:0000256" key="7">
    <source>
        <dbReference type="ARBA" id="ARBA00023242"/>
    </source>
</evidence>
<proteinExistence type="inferred from homology"/>
<dbReference type="InterPro" id="IPR016069">
    <property type="entry name" value="Translin_C"/>
</dbReference>